<feature type="chain" id="PRO_5047127676" description="AB hydrolase-1 domain-containing protein" evidence="3">
    <location>
        <begin position="17"/>
        <end position="497"/>
    </location>
</feature>
<keyword evidence="2" id="KW-0378">Hydrolase</keyword>
<evidence type="ECO:0008006" key="8">
    <source>
        <dbReference type="Google" id="ProtNLM"/>
    </source>
</evidence>
<keyword evidence="7" id="KW-1185">Reference proteome</keyword>
<evidence type="ECO:0000313" key="7">
    <source>
        <dbReference type="Proteomes" id="UP001305779"/>
    </source>
</evidence>
<dbReference type="EMBL" id="JAXOVC010000012">
    <property type="protein sequence ID" value="KAK4495364.1"/>
    <property type="molecule type" value="Genomic_DNA"/>
</dbReference>
<evidence type="ECO:0000259" key="5">
    <source>
        <dbReference type="Pfam" id="PF08386"/>
    </source>
</evidence>
<dbReference type="Gene3D" id="3.40.50.1820">
    <property type="entry name" value="alpha/beta hydrolase"/>
    <property type="match status" value="1"/>
</dbReference>
<feature type="domain" description="Peptidase S33 tripeptidyl aminopeptidase-like C-terminal" evidence="5">
    <location>
        <begin position="403"/>
        <end position="493"/>
    </location>
</feature>
<evidence type="ECO:0000256" key="1">
    <source>
        <dbReference type="ARBA" id="ARBA00010088"/>
    </source>
</evidence>
<dbReference type="Pfam" id="PF08386">
    <property type="entry name" value="Abhydrolase_4"/>
    <property type="match status" value="1"/>
</dbReference>
<evidence type="ECO:0000313" key="6">
    <source>
        <dbReference type="EMBL" id="KAK4495364.1"/>
    </source>
</evidence>
<evidence type="ECO:0000256" key="2">
    <source>
        <dbReference type="ARBA" id="ARBA00022801"/>
    </source>
</evidence>
<dbReference type="PANTHER" id="PTHR43248:SF25">
    <property type="entry name" value="AB HYDROLASE-1 DOMAIN-CONTAINING PROTEIN-RELATED"/>
    <property type="match status" value="1"/>
</dbReference>
<dbReference type="Proteomes" id="UP001305779">
    <property type="component" value="Unassembled WGS sequence"/>
</dbReference>
<evidence type="ECO:0000259" key="4">
    <source>
        <dbReference type="Pfam" id="PF00561"/>
    </source>
</evidence>
<dbReference type="InterPro" id="IPR000073">
    <property type="entry name" value="AB_hydrolase_1"/>
</dbReference>
<gene>
    <name evidence="6" type="ORF">PRZ48_013695</name>
</gene>
<feature type="domain" description="AB hydrolase-1" evidence="4">
    <location>
        <begin position="80"/>
        <end position="271"/>
    </location>
</feature>
<evidence type="ECO:0000256" key="3">
    <source>
        <dbReference type="SAM" id="SignalP"/>
    </source>
</evidence>
<protein>
    <recommendedName>
        <fullName evidence="8">AB hydrolase-1 domain-containing protein</fullName>
    </recommendedName>
</protein>
<keyword evidence="3" id="KW-0732">Signal</keyword>
<dbReference type="InterPro" id="IPR013595">
    <property type="entry name" value="Pept_S33_TAP-like_C"/>
</dbReference>
<reference evidence="6 7" key="1">
    <citation type="journal article" date="2023" name="G3 (Bethesda)">
        <title>A chromosome-level genome assembly of Zasmidium syzygii isolated from banana leaves.</title>
        <authorList>
            <person name="van Westerhoven A.C."/>
            <person name="Mehrabi R."/>
            <person name="Talebi R."/>
            <person name="Steentjes M.B.F."/>
            <person name="Corcolon B."/>
            <person name="Chong P.A."/>
            <person name="Kema G.H.J."/>
            <person name="Seidl M.F."/>
        </authorList>
    </citation>
    <scope>NUCLEOTIDE SEQUENCE [LARGE SCALE GENOMIC DNA]</scope>
    <source>
        <strain evidence="6 7">P124</strain>
    </source>
</reference>
<sequence length="497" mass="54829">MNLLFTLSITASIALSLPTNKTSSNLKWHTCPTHAEQKAGLDCAELNVPLDWSNPNNGKTMTLSMNRWPAKDPKTRIGALIHNPGGPGLAATDMVLDFARGSTYWGEDLRRFDLIGLDPRGVGRSSPIKCSPDLWNARPSQLVHSEEEFDKLIEHNRNFALSCLNRTGELVKHIDTLSVARDMDALRIALGEEKINFYGQSYGTQIGGAYAELFPQKYRAMALDGNVDHSLTEVPTVVSEAYGYEAVWNHFVTWCNETEDCALRGQDINAEFDKLLDEAFKSPLHVPECEDPDSGCRPSVRPEDITGSVQSTLDSKFVPKGYDQDIPTWRSLAKDLAKAFKGDYTPFAPGVAQDETSDLWSQQLVNCLDWEHNASSAADLIHQTQFMFHAAPHTRGLAQAYGVNSMCAGWPFPVPDPPHVDIVKGDAAPVFLLNSFFDPETPFDQAVSLQRQLKGSVLVANREDGHTTYQYAGEGARLMEAYLVNLTLPAAVTVVDS</sequence>
<comment type="similarity">
    <text evidence="1">Belongs to the peptidase S33 family.</text>
</comment>
<dbReference type="InterPro" id="IPR029058">
    <property type="entry name" value="AB_hydrolase_fold"/>
</dbReference>
<dbReference type="InterPro" id="IPR051601">
    <property type="entry name" value="Serine_prot/Carboxylest_S33"/>
</dbReference>
<dbReference type="PANTHER" id="PTHR43248">
    <property type="entry name" value="2-SUCCINYL-6-HYDROXY-2,4-CYCLOHEXADIENE-1-CARBOXYLATE SYNTHASE"/>
    <property type="match status" value="1"/>
</dbReference>
<dbReference type="SUPFAM" id="SSF53474">
    <property type="entry name" value="alpha/beta-Hydrolases"/>
    <property type="match status" value="1"/>
</dbReference>
<proteinExistence type="inferred from homology"/>
<accession>A0ABR0E1S5</accession>
<dbReference type="Pfam" id="PF00561">
    <property type="entry name" value="Abhydrolase_1"/>
    <property type="match status" value="1"/>
</dbReference>
<name>A0ABR0E1S5_ZASCE</name>
<comment type="caution">
    <text evidence="6">The sequence shown here is derived from an EMBL/GenBank/DDBJ whole genome shotgun (WGS) entry which is preliminary data.</text>
</comment>
<feature type="signal peptide" evidence="3">
    <location>
        <begin position="1"/>
        <end position="16"/>
    </location>
</feature>
<organism evidence="6 7">
    <name type="scientific">Zasmidium cellare</name>
    <name type="common">Wine cellar mold</name>
    <name type="synonym">Racodium cellare</name>
    <dbReference type="NCBI Taxonomy" id="395010"/>
    <lineage>
        <taxon>Eukaryota</taxon>
        <taxon>Fungi</taxon>
        <taxon>Dikarya</taxon>
        <taxon>Ascomycota</taxon>
        <taxon>Pezizomycotina</taxon>
        <taxon>Dothideomycetes</taxon>
        <taxon>Dothideomycetidae</taxon>
        <taxon>Mycosphaerellales</taxon>
        <taxon>Mycosphaerellaceae</taxon>
        <taxon>Zasmidium</taxon>
    </lineage>
</organism>